<dbReference type="AlphaFoldDB" id="A0A7S0DRZ1"/>
<evidence type="ECO:0000313" key="4">
    <source>
        <dbReference type="EMBL" id="CAD8462800.1"/>
    </source>
</evidence>
<feature type="region of interest" description="Disordered" evidence="2">
    <location>
        <begin position="197"/>
        <end position="233"/>
    </location>
</feature>
<organism evidence="4">
    <name type="scientific">Amorphochlora amoebiformis</name>
    <dbReference type="NCBI Taxonomy" id="1561963"/>
    <lineage>
        <taxon>Eukaryota</taxon>
        <taxon>Sar</taxon>
        <taxon>Rhizaria</taxon>
        <taxon>Cercozoa</taxon>
        <taxon>Chlorarachniophyceae</taxon>
        <taxon>Amorphochlora</taxon>
    </lineage>
</organism>
<name>A0A7S0DRZ1_9EUKA</name>
<keyword evidence="3" id="KW-1133">Transmembrane helix</keyword>
<dbReference type="EMBL" id="HBEM01031906">
    <property type="protein sequence ID" value="CAD8462800.1"/>
    <property type="molecule type" value="Transcribed_RNA"/>
</dbReference>
<dbReference type="SUPFAM" id="SSF46579">
    <property type="entry name" value="Prefoldin"/>
    <property type="match status" value="1"/>
</dbReference>
<accession>A0A7S0DRZ1</accession>
<proteinExistence type="predicted"/>
<gene>
    <name evidence="4" type="ORF">LAMO00422_LOCUS21760</name>
</gene>
<keyword evidence="1" id="KW-0175">Coiled coil</keyword>
<keyword evidence="3" id="KW-0472">Membrane</keyword>
<feature type="coiled-coil region" evidence="1">
    <location>
        <begin position="56"/>
        <end position="90"/>
    </location>
</feature>
<evidence type="ECO:0000256" key="2">
    <source>
        <dbReference type="SAM" id="MobiDB-lite"/>
    </source>
</evidence>
<evidence type="ECO:0000256" key="3">
    <source>
        <dbReference type="SAM" id="Phobius"/>
    </source>
</evidence>
<sequence length="233" mass="26971">MTKGFGEDIPGQNPRLSHRYWMLLSFWVVALFITSFSDPLKLQSALSIQGGREGSEKLSQKDAERISERYNELKKKIDEATQRILQVNDEIYEYSLLESNLNKQKNNDTVLRALGGVLIERTVIEARIEVRDELTKLKALRSKSIEQRSEWQADEEDMSRKYGLKQASMMDLVNQKASEQALYHRMQLENMYKQKMEELSHQNQQQQQHKDRGGRGPSGRYRESGLGGDNVFA</sequence>
<protein>
    <submittedName>
        <fullName evidence="4">Uncharacterized protein</fullName>
    </submittedName>
</protein>
<evidence type="ECO:0000256" key="1">
    <source>
        <dbReference type="SAM" id="Coils"/>
    </source>
</evidence>
<keyword evidence="3" id="KW-0812">Transmembrane</keyword>
<reference evidence="4" key="1">
    <citation type="submission" date="2021-01" db="EMBL/GenBank/DDBJ databases">
        <authorList>
            <person name="Corre E."/>
            <person name="Pelletier E."/>
            <person name="Niang G."/>
            <person name="Scheremetjew M."/>
            <person name="Finn R."/>
            <person name="Kale V."/>
            <person name="Holt S."/>
            <person name="Cochrane G."/>
            <person name="Meng A."/>
            <person name="Brown T."/>
            <person name="Cohen L."/>
        </authorList>
    </citation>
    <scope>NUCLEOTIDE SEQUENCE</scope>
    <source>
        <strain evidence="4">CCMP2058</strain>
    </source>
</reference>
<feature type="transmembrane region" description="Helical" evidence="3">
    <location>
        <begin position="20"/>
        <end position="37"/>
    </location>
</feature>